<keyword evidence="2" id="KW-0456">Lyase</keyword>
<evidence type="ECO:0000313" key="3">
    <source>
        <dbReference type="Proteomes" id="UP000295341"/>
    </source>
</evidence>
<comment type="caution">
    <text evidence="2">The sequence shown here is derived from an EMBL/GenBank/DDBJ whole genome shotgun (WGS) entry which is preliminary data.</text>
</comment>
<keyword evidence="3" id="KW-1185">Reference proteome</keyword>
<dbReference type="CDD" id="cd08351">
    <property type="entry name" value="ChaP_like"/>
    <property type="match status" value="1"/>
</dbReference>
<dbReference type="GO" id="GO:0016829">
    <property type="term" value="F:lyase activity"/>
    <property type="evidence" value="ECO:0007669"/>
    <property type="project" value="UniProtKB-KW"/>
</dbReference>
<accession>A0A4S3K3Z2</accession>
<dbReference type="Pfam" id="PF00903">
    <property type="entry name" value="Glyoxalase"/>
    <property type="match status" value="1"/>
</dbReference>
<reference evidence="2 3" key="1">
    <citation type="submission" date="2019-03" db="EMBL/GenBank/DDBJ databases">
        <title>Genomic Encyclopedia of Type Strains, Phase IV (KMG-IV): sequencing the most valuable type-strain genomes for metagenomic binning, comparative biology and taxonomic classification.</title>
        <authorList>
            <person name="Goeker M."/>
        </authorList>
    </citation>
    <scope>NUCLEOTIDE SEQUENCE [LARGE SCALE GENOMIC DNA]</scope>
    <source>
        <strain evidence="2 3">DSM 26377</strain>
    </source>
</reference>
<dbReference type="OrthoDB" id="9812656at2"/>
<dbReference type="InterPro" id="IPR004360">
    <property type="entry name" value="Glyas_Fos-R_dOase_dom"/>
</dbReference>
<evidence type="ECO:0000259" key="1">
    <source>
        <dbReference type="PROSITE" id="PS51819"/>
    </source>
</evidence>
<organism evidence="2 3">
    <name type="scientific">Panacagrimonas perspica</name>
    <dbReference type="NCBI Taxonomy" id="381431"/>
    <lineage>
        <taxon>Bacteria</taxon>
        <taxon>Pseudomonadati</taxon>
        <taxon>Pseudomonadota</taxon>
        <taxon>Gammaproteobacteria</taxon>
        <taxon>Nevskiales</taxon>
        <taxon>Nevskiaceae</taxon>
        <taxon>Panacagrimonas</taxon>
    </lineage>
</organism>
<dbReference type="Proteomes" id="UP000295341">
    <property type="component" value="Unassembled WGS sequence"/>
</dbReference>
<dbReference type="SUPFAM" id="SSF54593">
    <property type="entry name" value="Glyoxalase/Bleomycin resistance protein/Dihydroxybiphenyl dioxygenase"/>
    <property type="match status" value="1"/>
</dbReference>
<protein>
    <submittedName>
        <fullName evidence="2">Catechol 2,3-dioxygenase-like lactoylglutathione lyase family enzyme</fullName>
    </submittedName>
</protein>
<dbReference type="PROSITE" id="PS51819">
    <property type="entry name" value="VOC"/>
    <property type="match status" value="1"/>
</dbReference>
<dbReference type="Gene3D" id="3.10.180.10">
    <property type="entry name" value="2,3-Dihydroxybiphenyl 1,2-Dioxygenase, domain 1"/>
    <property type="match status" value="1"/>
</dbReference>
<gene>
    <name evidence="2" type="ORF">DFR24_4293</name>
</gene>
<keyword evidence="2" id="KW-0223">Dioxygenase</keyword>
<dbReference type="InterPro" id="IPR037523">
    <property type="entry name" value="VOC_core"/>
</dbReference>
<dbReference type="RefSeq" id="WP_133883429.1">
    <property type="nucleotide sequence ID" value="NZ_MWIN01000013.1"/>
</dbReference>
<proteinExistence type="predicted"/>
<name>A0A4S3K3Z2_9GAMM</name>
<keyword evidence="2" id="KW-0560">Oxidoreductase</keyword>
<evidence type="ECO:0000313" key="2">
    <source>
        <dbReference type="EMBL" id="TDU25848.1"/>
    </source>
</evidence>
<dbReference type="InterPro" id="IPR029068">
    <property type="entry name" value="Glyas_Bleomycin-R_OHBP_Dase"/>
</dbReference>
<dbReference type="AlphaFoldDB" id="A0A4S3K3Z2"/>
<dbReference type="GO" id="GO:0051213">
    <property type="term" value="F:dioxygenase activity"/>
    <property type="evidence" value="ECO:0007669"/>
    <property type="project" value="UniProtKB-KW"/>
</dbReference>
<dbReference type="EMBL" id="SOBT01000011">
    <property type="protein sequence ID" value="TDU25848.1"/>
    <property type="molecule type" value="Genomic_DNA"/>
</dbReference>
<feature type="domain" description="VOC" evidence="1">
    <location>
        <begin position="4"/>
        <end position="121"/>
    </location>
</feature>
<sequence>MAVQLNHTIVWCRDQKISADFLSEMLGLPPPRRFMHFLVVDLSNRVSMDYYETGKAPSPQHYAFLVSDAEFDASFRRIRDRRLEFWADPARTKPGEINHHFSGRGVYFRDPDDHLMELITKPYGDPKDL</sequence>